<organism evidence="2 3">
    <name type="scientific">Erwinia psidii</name>
    <dbReference type="NCBI Taxonomy" id="69224"/>
    <lineage>
        <taxon>Bacteria</taxon>
        <taxon>Pseudomonadati</taxon>
        <taxon>Pseudomonadota</taxon>
        <taxon>Gammaproteobacteria</taxon>
        <taxon>Enterobacterales</taxon>
        <taxon>Erwiniaceae</taxon>
        <taxon>Erwinia</taxon>
    </lineage>
</organism>
<keyword evidence="1" id="KW-0472">Membrane</keyword>
<gene>
    <name evidence="2" type="ORF">EB241_12390</name>
</gene>
<dbReference type="Proteomes" id="UP000279457">
    <property type="component" value="Unassembled WGS sequence"/>
</dbReference>
<dbReference type="EMBL" id="RHHM01000008">
    <property type="protein sequence ID" value="RQM38067.1"/>
    <property type="molecule type" value="Genomic_DNA"/>
</dbReference>
<evidence type="ECO:0000313" key="3">
    <source>
        <dbReference type="Proteomes" id="UP000279457"/>
    </source>
</evidence>
<evidence type="ECO:0000313" key="2">
    <source>
        <dbReference type="EMBL" id="RQM38067.1"/>
    </source>
</evidence>
<sequence length="96" mass="9375">MRDLTSQEVHAVSGAGALADLVSTIGAAIGSIVDQGTALGGLDTDAETAGKTLGSGIGSLLEMDFVSAINNIGSGVIGIVSFGISAISQLRAKKAS</sequence>
<evidence type="ECO:0000256" key="1">
    <source>
        <dbReference type="SAM" id="Phobius"/>
    </source>
</evidence>
<dbReference type="OrthoDB" id="6520228at2"/>
<comment type="caution">
    <text evidence="2">The sequence shown here is derived from an EMBL/GenBank/DDBJ whole genome shotgun (WGS) entry which is preliminary data.</text>
</comment>
<proteinExistence type="predicted"/>
<keyword evidence="1" id="KW-0812">Transmembrane</keyword>
<dbReference type="RefSeq" id="WP_124233416.1">
    <property type="nucleotide sequence ID" value="NZ_RHHM01000008.1"/>
</dbReference>
<protein>
    <submittedName>
        <fullName evidence="2">Uncharacterized protein</fullName>
    </submittedName>
</protein>
<keyword evidence="1" id="KW-1133">Transmembrane helix</keyword>
<accession>A0A3N6RZZ1</accession>
<dbReference type="AlphaFoldDB" id="A0A3N6RZZ1"/>
<name>A0A3N6RZZ1_9GAMM</name>
<feature type="transmembrane region" description="Helical" evidence="1">
    <location>
        <begin position="68"/>
        <end position="87"/>
    </location>
</feature>
<keyword evidence="3" id="KW-1185">Reference proteome</keyword>
<reference evidence="2 3" key="1">
    <citation type="submission" date="2018-10" db="EMBL/GenBank/DDBJ databases">
        <title>Draft genome sequence for the type isolate of Erwinia psidii, agent causal of bacterial blight in guava (Psidium guajava) and wilt and die-back of Eucalyptus spp.</title>
        <authorList>
            <person name="Hermenegildo P.S."/>
            <person name="Santos S.A."/>
            <person name="Guimaraes L.M.S."/>
            <person name="Vidigal P.M.P."/>
            <person name="Pereira I.C."/>
            <person name="Badel J.L."/>
            <person name="Alfenas-Zerbini P."/>
            <person name="Ferreira M.A.S.V."/>
            <person name="Alfenas A.C."/>
        </authorList>
    </citation>
    <scope>NUCLEOTIDE SEQUENCE [LARGE SCALE GENOMIC DNA]</scope>
    <source>
        <strain evidence="2 3">IBSBF 435</strain>
    </source>
</reference>